<keyword evidence="4 10" id="KW-0677">Repeat</keyword>
<name>A0ABP8MR13_9BACT</name>
<comment type="similarity">
    <text evidence="1 8 9 10">Belongs to the TRAFAC class TrmE-Era-EngA-EngB-Septin-like GTPase superfamily. EngA (Der) GTPase family.</text>
</comment>
<organism evidence="12 13">
    <name type="scientific">Rurimicrobium arvi</name>
    <dbReference type="NCBI Taxonomy" id="2049916"/>
    <lineage>
        <taxon>Bacteria</taxon>
        <taxon>Pseudomonadati</taxon>
        <taxon>Bacteroidota</taxon>
        <taxon>Chitinophagia</taxon>
        <taxon>Chitinophagales</taxon>
        <taxon>Chitinophagaceae</taxon>
        <taxon>Rurimicrobium</taxon>
    </lineage>
</organism>
<dbReference type="InterPro" id="IPR015946">
    <property type="entry name" value="KH_dom-like_a/b"/>
</dbReference>
<feature type="binding site" evidence="8">
    <location>
        <begin position="276"/>
        <end position="280"/>
    </location>
    <ligand>
        <name>GTP</name>
        <dbReference type="ChEBI" id="CHEBI:37565"/>
        <label>2</label>
    </ligand>
</feature>
<evidence type="ECO:0000256" key="1">
    <source>
        <dbReference type="ARBA" id="ARBA00008279"/>
    </source>
</evidence>
<dbReference type="CDD" id="cd01895">
    <property type="entry name" value="EngA2"/>
    <property type="match status" value="1"/>
</dbReference>
<evidence type="ECO:0000256" key="10">
    <source>
        <dbReference type="RuleBase" id="RU004481"/>
    </source>
</evidence>
<dbReference type="InterPro" id="IPR031166">
    <property type="entry name" value="G_ENGA"/>
</dbReference>
<evidence type="ECO:0000256" key="7">
    <source>
        <dbReference type="ARBA" id="ARBA00032345"/>
    </source>
</evidence>
<dbReference type="CDD" id="cd01894">
    <property type="entry name" value="EngA1"/>
    <property type="match status" value="1"/>
</dbReference>
<feature type="binding site" evidence="8">
    <location>
        <begin position="10"/>
        <end position="17"/>
    </location>
    <ligand>
        <name>GTP</name>
        <dbReference type="ChEBI" id="CHEBI:37565"/>
        <label>1</label>
    </ligand>
</feature>
<protein>
    <recommendedName>
        <fullName evidence="2 8">GTPase Der</fullName>
    </recommendedName>
    <alternativeName>
        <fullName evidence="7 8">GTP-binding protein EngA</fullName>
    </alternativeName>
</protein>
<gene>
    <name evidence="8 12" type="primary">der</name>
    <name evidence="12" type="ORF">GCM10023092_14230</name>
</gene>
<feature type="domain" description="EngA-type G" evidence="11">
    <location>
        <begin position="223"/>
        <end position="398"/>
    </location>
</feature>
<feature type="binding site" evidence="8">
    <location>
        <begin position="57"/>
        <end position="61"/>
    </location>
    <ligand>
        <name>GTP</name>
        <dbReference type="ChEBI" id="CHEBI:37565"/>
        <label>1</label>
    </ligand>
</feature>
<comment type="function">
    <text evidence="8 10">GTPase that plays an essential role in the late steps of ribosome biogenesis.</text>
</comment>
<dbReference type="InterPro" id="IPR027417">
    <property type="entry name" value="P-loop_NTPase"/>
</dbReference>
<dbReference type="SUPFAM" id="SSF52540">
    <property type="entry name" value="P-loop containing nucleoside triphosphate hydrolases"/>
    <property type="match status" value="2"/>
</dbReference>
<keyword evidence="6 8" id="KW-0342">GTP-binding</keyword>
<feature type="domain" description="EngA-type G" evidence="11">
    <location>
        <begin position="4"/>
        <end position="168"/>
    </location>
</feature>
<dbReference type="PRINTS" id="PR00326">
    <property type="entry name" value="GTP1OBG"/>
</dbReference>
<dbReference type="InterPro" id="IPR006073">
    <property type="entry name" value="GTP-bd"/>
</dbReference>
<dbReference type="SUPFAM" id="SSF82653">
    <property type="entry name" value="Probable GTPase Der, C-terminal domain"/>
    <property type="match status" value="1"/>
</dbReference>
<evidence type="ECO:0000259" key="11">
    <source>
        <dbReference type="PROSITE" id="PS51712"/>
    </source>
</evidence>
<dbReference type="RefSeq" id="WP_344824585.1">
    <property type="nucleotide sequence ID" value="NZ_BAABEZ010000022.1"/>
</dbReference>
<comment type="caution">
    <text evidence="12">The sequence shown here is derived from an EMBL/GenBank/DDBJ whole genome shotgun (WGS) entry which is preliminary data.</text>
</comment>
<dbReference type="NCBIfam" id="TIGR00231">
    <property type="entry name" value="small_GTP"/>
    <property type="match status" value="2"/>
</dbReference>
<evidence type="ECO:0000256" key="2">
    <source>
        <dbReference type="ARBA" id="ARBA00020953"/>
    </source>
</evidence>
<keyword evidence="5 8" id="KW-0547">Nucleotide-binding</keyword>
<dbReference type="PANTHER" id="PTHR43834:SF6">
    <property type="entry name" value="GTPASE DER"/>
    <property type="match status" value="1"/>
</dbReference>
<dbReference type="PROSITE" id="PS51712">
    <property type="entry name" value="G_ENGA"/>
    <property type="match status" value="2"/>
</dbReference>
<sequence length="482" mass="54934">MAGFTVAIVGRPNVGKSTLFNRLLEQRKAIVDDFSGVTRDRQYGVAEWCGKTFNVIDTGGFVSRSEDVFEKEIRKQVLIALDEADVILFVCDTATGITTLDDEMADVLRRSPKPVLLVVNKVDNAARLLEANEFYALGFDKVFFVSSISGSGTGELLDEVVAQMPEDVEMATTNVKRTIKREKTRSDEELEKEWEEDEDDLYNSDFDNIDEENEVIEQDEFVPKIAIIGQPNAGKSTLLNAFTGQERTIVSNIPGTTRDSIHTHYKLFGKEFILIDTAGLRRKKNVHEDLEFYSVIRAIRAMDEADVCLLVIDALNGITMQDINIFSLAARKGKGILILVNKWDAFEKETNTARDYEKKIKEKMAPFNDVPIVFISAKDKLRIFQAMEKTIEVHDNMKRRIQTSKLNEYLLKEIQKFPPPMTRGHNVSIKFVRQLPTKAPSFACYANYPEALSNGYRNFIENKIREQYNFSGVPLRIYFRKK</sequence>
<dbReference type="PIRSF" id="PIRSF006485">
    <property type="entry name" value="GTP-binding_EngA"/>
    <property type="match status" value="1"/>
</dbReference>
<feature type="binding site" evidence="8">
    <location>
        <begin position="229"/>
        <end position="236"/>
    </location>
    <ligand>
        <name>GTP</name>
        <dbReference type="ChEBI" id="CHEBI:37565"/>
        <label>2</label>
    </ligand>
</feature>
<dbReference type="Pfam" id="PF01926">
    <property type="entry name" value="MMR_HSR1"/>
    <property type="match status" value="2"/>
</dbReference>
<proteinExistence type="inferred from homology"/>
<dbReference type="Pfam" id="PF14714">
    <property type="entry name" value="KH_dom-like"/>
    <property type="match status" value="1"/>
</dbReference>
<keyword evidence="13" id="KW-1185">Reference proteome</keyword>
<evidence type="ECO:0000313" key="12">
    <source>
        <dbReference type="EMBL" id="GAA4453614.1"/>
    </source>
</evidence>
<dbReference type="InterPro" id="IPR032859">
    <property type="entry name" value="KH_dom-like"/>
</dbReference>
<reference evidence="13" key="1">
    <citation type="journal article" date="2019" name="Int. J. Syst. Evol. Microbiol.">
        <title>The Global Catalogue of Microorganisms (GCM) 10K type strain sequencing project: providing services to taxonomists for standard genome sequencing and annotation.</title>
        <authorList>
            <consortium name="The Broad Institute Genomics Platform"/>
            <consortium name="The Broad Institute Genome Sequencing Center for Infectious Disease"/>
            <person name="Wu L."/>
            <person name="Ma J."/>
        </authorList>
    </citation>
    <scope>NUCLEOTIDE SEQUENCE [LARGE SCALE GENOMIC DNA]</scope>
    <source>
        <strain evidence="13">JCM 31921</strain>
    </source>
</reference>
<evidence type="ECO:0000256" key="9">
    <source>
        <dbReference type="PROSITE-ProRule" id="PRU01049"/>
    </source>
</evidence>
<comment type="subunit">
    <text evidence="8">Associates with the 50S ribosomal subunit.</text>
</comment>
<evidence type="ECO:0000256" key="3">
    <source>
        <dbReference type="ARBA" id="ARBA00022517"/>
    </source>
</evidence>
<dbReference type="PANTHER" id="PTHR43834">
    <property type="entry name" value="GTPASE DER"/>
    <property type="match status" value="1"/>
</dbReference>
<dbReference type="Gene3D" id="3.40.50.300">
    <property type="entry name" value="P-loop containing nucleotide triphosphate hydrolases"/>
    <property type="match status" value="2"/>
</dbReference>
<evidence type="ECO:0000256" key="4">
    <source>
        <dbReference type="ARBA" id="ARBA00022737"/>
    </source>
</evidence>
<keyword evidence="3 8" id="KW-0690">Ribosome biogenesis</keyword>
<accession>A0ABP8MR13</accession>
<dbReference type="HAMAP" id="MF_00195">
    <property type="entry name" value="GTPase_Der"/>
    <property type="match status" value="1"/>
</dbReference>
<evidence type="ECO:0000256" key="6">
    <source>
        <dbReference type="ARBA" id="ARBA00023134"/>
    </source>
</evidence>
<evidence type="ECO:0000256" key="5">
    <source>
        <dbReference type="ARBA" id="ARBA00022741"/>
    </source>
</evidence>
<evidence type="ECO:0000256" key="8">
    <source>
        <dbReference type="HAMAP-Rule" id="MF_00195"/>
    </source>
</evidence>
<dbReference type="InterPro" id="IPR016484">
    <property type="entry name" value="GTPase_Der"/>
</dbReference>
<dbReference type="SMART" id="SM00382">
    <property type="entry name" value="AAA"/>
    <property type="match status" value="2"/>
</dbReference>
<dbReference type="Gene3D" id="3.30.300.20">
    <property type="match status" value="1"/>
</dbReference>
<dbReference type="InterPro" id="IPR005225">
    <property type="entry name" value="Small_GTP-bd"/>
</dbReference>
<feature type="binding site" evidence="8">
    <location>
        <begin position="341"/>
        <end position="344"/>
    </location>
    <ligand>
        <name>GTP</name>
        <dbReference type="ChEBI" id="CHEBI:37565"/>
        <label>2</label>
    </ligand>
</feature>
<dbReference type="NCBIfam" id="TIGR03594">
    <property type="entry name" value="GTPase_EngA"/>
    <property type="match status" value="1"/>
</dbReference>
<feature type="binding site" evidence="8">
    <location>
        <begin position="120"/>
        <end position="123"/>
    </location>
    <ligand>
        <name>GTP</name>
        <dbReference type="ChEBI" id="CHEBI:37565"/>
        <label>1</label>
    </ligand>
</feature>
<dbReference type="InterPro" id="IPR003593">
    <property type="entry name" value="AAA+_ATPase"/>
</dbReference>
<evidence type="ECO:0000313" key="13">
    <source>
        <dbReference type="Proteomes" id="UP001501410"/>
    </source>
</evidence>
<dbReference type="EMBL" id="BAABEZ010000022">
    <property type="protein sequence ID" value="GAA4453614.1"/>
    <property type="molecule type" value="Genomic_DNA"/>
</dbReference>
<dbReference type="Proteomes" id="UP001501410">
    <property type="component" value="Unassembled WGS sequence"/>
</dbReference>